<dbReference type="InterPro" id="IPR016181">
    <property type="entry name" value="Acyl_CoA_acyltransferase"/>
</dbReference>
<dbReference type="Proteomes" id="UP001209083">
    <property type="component" value="Chromosome"/>
</dbReference>
<dbReference type="PANTHER" id="PTHR31435">
    <property type="entry name" value="PROTEIN NATD1"/>
    <property type="match status" value="1"/>
</dbReference>
<dbReference type="PROSITE" id="PS51729">
    <property type="entry name" value="GNAT_YJDJ"/>
    <property type="match status" value="1"/>
</dbReference>
<reference evidence="2 3" key="1">
    <citation type="submission" date="2023-05" db="EMBL/GenBank/DDBJ databases">
        <title>Lithophilousrod everest ZFBP1038 complete genpme.</title>
        <authorList>
            <person name="Tian M."/>
        </authorList>
    </citation>
    <scope>NUCLEOTIDE SEQUENCE [LARGE SCALE GENOMIC DNA]</scope>
    <source>
        <strain evidence="2 3">ZFBP1038</strain>
    </source>
</reference>
<gene>
    <name evidence="2" type="ORF">LWF01_17820</name>
</gene>
<proteinExistence type="predicted"/>
<dbReference type="CDD" id="cd04301">
    <property type="entry name" value="NAT_SF"/>
    <property type="match status" value="1"/>
</dbReference>
<dbReference type="PANTHER" id="PTHR31435:SF10">
    <property type="entry name" value="BSR4717 PROTEIN"/>
    <property type="match status" value="1"/>
</dbReference>
<evidence type="ECO:0000313" key="3">
    <source>
        <dbReference type="Proteomes" id="UP001209083"/>
    </source>
</evidence>
<sequence>MSTTDQPNGDQQPDIAVAHNPEQHRYELRDGNSVIGFTAYRLAAEERQMVFVHTEVDPGYEGRGLAQRLAKFALDDVREQGKRVVPVCSFIAGFLAKDHSFDDIVDQPQGSGSA</sequence>
<dbReference type="InterPro" id="IPR031165">
    <property type="entry name" value="GNAT_YJDJ"/>
</dbReference>
<keyword evidence="2" id="KW-0808">Transferase</keyword>
<dbReference type="Gene3D" id="3.40.630.30">
    <property type="match status" value="1"/>
</dbReference>
<feature type="domain" description="N-acetyltransferase" evidence="1">
    <location>
        <begin position="18"/>
        <end position="106"/>
    </location>
</feature>
<name>A0ABY8QUK9_9MICO</name>
<dbReference type="InterPro" id="IPR045057">
    <property type="entry name" value="Gcn5-rel_NAT"/>
</dbReference>
<dbReference type="GO" id="GO:0016746">
    <property type="term" value="F:acyltransferase activity"/>
    <property type="evidence" value="ECO:0007669"/>
    <property type="project" value="UniProtKB-KW"/>
</dbReference>
<dbReference type="SUPFAM" id="SSF55729">
    <property type="entry name" value="Acyl-CoA N-acyltransferases (Nat)"/>
    <property type="match status" value="1"/>
</dbReference>
<dbReference type="EC" id="2.3.1.-" evidence="2"/>
<evidence type="ECO:0000313" key="2">
    <source>
        <dbReference type="EMBL" id="WGW11921.1"/>
    </source>
</evidence>
<evidence type="ECO:0000259" key="1">
    <source>
        <dbReference type="PROSITE" id="PS51729"/>
    </source>
</evidence>
<protein>
    <submittedName>
        <fullName evidence="2">GNAT family N-acetyltransferase</fullName>
        <ecNumber evidence="2">2.3.1.-</ecNumber>
    </submittedName>
</protein>
<organism evidence="2 3">
    <name type="scientific">Saxibacter everestensis</name>
    <dbReference type="NCBI Taxonomy" id="2909229"/>
    <lineage>
        <taxon>Bacteria</taxon>
        <taxon>Bacillati</taxon>
        <taxon>Actinomycetota</taxon>
        <taxon>Actinomycetes</taxon>
        <taxon>Micrococcales</taxon>
        <taxon>Brevibacteriaceae</taxon>
        <taxon>Saxibacter</taxon>
    </lineage>
</organism>
<dbReference type="EMBL" id="CP090958">
    <property type="protein sequence ID" value="WGW11921.1"/>
    <property type="molecule type" value="Genomic_DNA"/>
</dbReference>
<accession>A0ABY8QUK9</accession>
<keyword evidence="3" id="KW-1185">Reference proteome</keyword>
<keyword evidence="2" id="KW-0012">Acyltransferase</keyword>
<dbReference type="RefSeq" id="WP_349638717.1">
    <property type="nucleotide sequence ID" value="NZ_CP090958.1"/>
</dbReference>
<dbReference type="Pfam" id="PF14542">
    <property type="entry name" value="Acetyltransf_CG"/>
    <property type="match status" value="1"/>
</dbReference>